<evidence type="ECO:0000256" key="8">
    <source>
        <dbReference type="SAM" id="Coils"/>
    </source>
</evidence>
<keyword evidence="11" id="KW-0969">Cilium</keyword>
<dbReference type="PANTHER" id="PTHR30329:SF20">
    <property type="entry name" value="EXPORTED PROTEIN"/>
    <property type="match status" value="1"/>
</dbReference>
<evidence type="ECO:0000256" key="3">
    <source>
        <dbReference type="ARBA" id="ARBA00022475"/>
    </source>
</evidence>
<dbReference type="Pfam" id="PF00691">
    <property type="entry name" value="OmpA"/>
    <property type="match status" value="1"/>
</dbReference>
<dbReference type="PROSITE" id="PS51123">
    <property type="entry name" value="OMPA_2"/>
    <property type="match status" value="1"/>
</dbReference>
<keyword evidence="8" id="KW-0175">Coiled coil</keyword>
<evidence type="ECO:0000256" key="4">
    <source>
        <dbReference type="ARBA" id="ARBA00022692"/>
    </source>
</evidence>
<dbReference type="GeneID" id="43164510"/>
<evidence type="ECO:0000256" key="9">
    <source>
        <dbReference type="SAM" id="Phobius"/>
    </source>
</evidence>
<keyword evidence="4 9" id="KW-0812">Transmembrane</keyword>
<keyword evidence="11" id="KW-0966">Cell projection</keyword>
<dbReference type="InterPro" id="IPR006665">
    <property type="entry name" value="OmpA-like"/>
</dbReference>
<dbReference type="Gene3D" id="3.30.1330.60">
    <property type="entry name" value="OmpA-like domain"/>
    <property type="match status" value="1"/>
</dbReference>
<protein>
    <submittedName>
        <fullName evidence="11">Flagellar motor protein MotD</fullName>
    </submittedName>
</protein>
<dbReference type="PANTHER" id="PTHR30329">
    <property type="entry name" value="STATOR ELEMENT OF FLAGELLAR MOTOR COMPLEX"/>
    <property type="match status" value="1"/>
</dbReference>
<evidence type="ECO:0000256" key="1">
    <source>
        <dbReference type="ARBA" id="ARBA00004162"/>
    </source>
</evidence>
<evidence type="ECO:0000259" key="10">
    <source>
        <dbReference type="PROSITE" id="PS51123"/>
    </source>
</evidence>
<dbReference type="InterPro" id="IPR036737">
    <property type="entry name" value="OmpA-like_sf"/>
</dbReference>
<dbReference type="InterPro" id="IPR050330">
    <property type="entry name" value="Bact_OuterMem_StrucFunc"/>
</dbReference>
<dbReference type="Pfam" id="PF13677">
    <property type="entry name" value="MotB_plug"/>
    <property type="match status" value="1"/>
</dbReference>
<accession>A0ABZ0Y0Y3</accession>
<gene>
    <name evidence="11" type="primary">motD</name>
    <name evidence="11" type="ORF">SR858_04905</name>
</gene>
<dbReference type="NCBIfam" id="NF006541">
    <property type="entry name" value="PRK09038.1"/>
    <property type="match status" value="1"/>
</dbReference>
<dbReference type="InterPro" id="IPR025713">
    <property type="entry name" value="MotB-like_N_dom"/>
</dbReference>
<evidence type="ECO:0000256" key="7">
    <source>
        <dbReference type="PROSITE-ProRule" id="PRU00473"/>
    </source>
</evidence>
<organism evidence="11 12">
    <name type="scientific">Duganella zoogloeoides</name>
    <dbReference type="NCBI Taxonomy" id="75659"/>
    <lineage>
        <taxon>Bacteria</taxon>
        <taxon>Pseudomonadati</taxon>
        <taxon>Pseudomonadota</taxon>
        <taxon>Betaproteobacteria</taxon>
        <taxon>Burkholderiales</taxon>
        <taxon>Oxalobacteraceae</taxon>
        <taxon>Telluria group</taxon>
        <taxon>Duganella</taxon>
    </lineage>
</organism>
<keyword evidence="3" id="KW-1003">Cell membrane</keyword>
<dbReference type="Proteomes" id="UP001326110">
    <property type="component" value="Chromosome"/>
</dbReference>
<dbReference type="SUPFAM" id="SSF103088">
    <property type="entry name" value="OmpA-like"/>
    <property type="match status" value="1"/>
</dbReference>
<evidence type="ECO:0000256" key="6">
    <source>
        <dbReference type="ARBA" id="ARBA00023136"/>
    </source>
</evidence>
<evidence type="ECO:0000256" key="5">
    <source>
        <dbReference type="ARBA" id="ARBA00022989"/>
    </source>
</evidence>
<comment type="similarity">
    <text evidence="2">Belongs to the MotB family.</text>
</comment>
<evidence type="ECO:0000313" key="12">
    <source>
        <dbReference type="Proteomes" id="UP001326110"/>
    </source>
</evidence>
<dbReference type="EMBL" id="CP140152">
    <property type="protein sequence ID" value="WQH05682.1"/>
    <property type="molecule type" value="Genomic_DNA"/>
</dbReference>
<name>A0ABZ0Y0Y3_9BURK</name>
<keyword evidence="11" id="KW-0282">Flagellum</keyword>
<keyword evidence="6 7" id="KW-0472">Membrane</keyword>
<evidence type="ECO:0000256" key="2">
    <source>
        <dbReference type="ARBA" id="ARBA00008914"/>
    </source>
</evidence>
<reference evidence="11 12" key="1">
    <citation type="submission" date="2023-11" db="EMBL/GenBank/DDBJ databases">
        <title>MicrobeMod: A computational toolkit for identifying prokaryotic methylation and restriction-modification with nanopore sequencing.</title>
        <authorList>
            <person name="Crits-Christoph A."/>
            <person name="Kang S.C."/>
            <person name="Lee H."/>
            <person name="Ostrov N."/>
        </authorList>
    </citation>
    <scope>NUCLEOTIDE SEQUENCE [LARGE SCALE GENOMIC DNA]</scope>
    <source>
        <strain evidence="11 12">ATCC 25935</strain>
    </source>
</reference>
<feature type="transmembrane region" description="Helical" evidence="9">
    <location>
        <begin position="21"/>
        <end position="41"/>
    </location>
</feature>
<feature type="coiled-coil region" evidence="8">
    <location>
        <begin position="80"/>
        <end position="107"/>
    </location>
</feature>
<proteinExistence type="inferred from homology"/>
<feature type="domain" description="OmpA-like" evidence="10">
    <location>
        <begin position="123"/>
        <end position="243"/>
    </location>
</feature>
<keyword evidence="12" id="KW-1185">Reference proteome</keyword>
<keyword evidence="5 9" id="KW-1133">Transmembrane helix</keyword>
<sequence length="271" mass="29321">MYHRRARKKFDDEVENHERWLISYADFITLLFAFFVVMYAISSVNIGKYKVFSDALGDAFGGAGSSPPVNTQVPNLPIPNPALKRRAEMLKQERQEMTRLAQDLLSTLAPLVKEGKVRVTQNSRGVSVEINASVLFDPADARLTPESVEALSAVGVLLKNDTHNVQVEGHTDDLPISNAQFPSNWELSSVRASSVVRLFVENGVAPTRLTAVGFGSNVPVASNDDPIGRARNRRVAVTILSGLPDPVTELPTNVAPAAAPTVTPAATPTPQ</sequence>
<dbReference type="CDD" id="cd07185">
    <property type="entry name" value="OmpA_C-like"/>
    <property type="match status" value="1"/>
</dbReference>
<comment type="subcellular location">
    <subcellularLocation>
        <location evidence="1">Cell membrane</location>
        <topology evidence="1">Single-pass membrane protein</topology>
    </subcellularLocation>
</comment>
<evidence type="ECO:0000313" key="11">
    <source>
        <dbReference type="EMBL" id="WQH05682.1"/>
    </source>
</evidence>
<dbReference type="RefSeq" id="WP_019922852.1">
    <property type="nucleotide sequence ID" value="NZ_CP140152.1"/>
</dbReference>